<dbReference type="AlphaFoldDB" id="A0A7V4DE46"/>
<comment type="caution">
    <text evidence="6">The sequence shown here is derived from an EMBL/GenBank/DDBJ whole genome shotgun (WGS) entry which is preliminary data.</text>
</comment>
<dbReference type="GO" id="GO:0030246">
    <property type="term" value="F:carbohydrate binding"/>
    <property type="evidence" value="ECO:0007669"/>
    <property type="project" value="UniProtKB-ARBA"/>
</dbReference>
<organism evidence="6">
    <name type="scientific">Candidatus Caldatribacterium californiense</name>
    <dbReference type="NCBI Taxonomy" id="1454726"/>
    <lineage>
        <taxon>Bacteria</taxon>
        <taxon>Pseudomonadati</taxon>
        <taxon>Atribacterota</taxon>
        <taxon>Atribacteria</taxon>
        <taxon>Atribacterales</taxon>
        <taxon>Candidatus Caldatribacteriaceae</taxon>
        <taxon>Candidatus Caldatribacterium</taxon>
    </lineage>
</organism>
<dbReference type="InterPro" id="IPR025997">
    <property type="entry name" value="SBP_2_dom"/>
</dbReference>
<gene>
    <name evidence="6" type="ORF">ENV30_06120</name>
</gene>
<sequence>MKRNAVFVMALVVASFLLALCVEAAEFMGFDPLNFKGEMLPAETLKAMVQEAMKVTPPRNGKNYVFAFANLQRDITFCMAVEEGIKKNCEAAGIELVIADNRLSGPTALANAESFITRNVDFVIEFQTDVNFGPVIMQKFNAAKIPVIAIDIPMPGATFFGVNNPYAGFLGGSYLAHAAIAKWGLDQVKKGYLVVGELPQSGVVPAMRTEGQVAGFLAVVQDFPKDHIILFDTKNTLEYSRSQMVNVLARIPEGVPIMCTAINCQSSTGIVRALQFTKRDKDAIVVGLGCDETGQEELAKEGNIYVADPASFPERYGNYLIPAALMKLAGYDLPEGIFVQHVIVTPMNLCEYYPKWPCQTPQGYPEVKYEFPKEGYNKFLAELREKYKEYAQLIPKDME</sequence>
<comment type="subcellular location">
    <subcellularLocation>
        <location evidence="1">Cell envelope</location>
    </subcellularLocation>
</comment>
<dbReference type="GO" id="GO:0030313">
    <property type="term" value="C:cell envelope"/>
    <property type="evidence" value="ECO:0007669"/>
    <property type="project" value="UniProtKB-SubCell"/>
</dbReference>
<protein>
    <submittedName>
        <fullName evidence="6">Sugar ABC transporter substrate-binding protein</fullName>
    </submittedName>
</protein>
<evidence type="ECO:0000256" key="2">
    <source>
        <dbReference type="ARBA" id="ARBA00007639"/>
    </source>
</evidence>
<feature type="domain" description="Periplasmic binding protein" evidence="5">
    <location>
        <begin position="66"/>
        <end position="330"/>
    </location>
</feature>
<comment type="similarity">
    <text evidence="2">Belongs to the bacterial solute-binding protein 2 family.</text>
</comment>
<name>A0A7V4DE46_9BACT</name>
<evidence type="ECO:0000256" key="1">
    <source>
        <dbReference type="ARBA" id="ARBA00004196"/>
    </source>
</evidence>
<feature type="chain" id="PRO_5030802966" evidence="4">
    <location>
        <begin position="25"/>
        <end position="399"/>
    </location>
</feature>
<accession>A0A7V4DE46</accession>
<dbReference type="SUPFAM" id="SSF53822">
    <property type="entry name" value="Periplasmic binding protein-like I"/>
    <property type="match status" value="1"/>
</dbReference>
<proteinExistence type="inferred from homology"/>
<dbReference type="PANTHER" id="PTHR46847:SF1">
    <property type="entry name" value="D-ALLOSE-BINDING PERIPLASMIC PROTEIN-RELATED"/>
    <property type="match status" value="1"/>
</dbReference>
<dbReference type="Pfam" id="PF13407">
    <property type="entry name" value="Peripla_BP_4"/>
    <property type="match status" value="1"/>
</dbReference>
<dbReference type="EMBL" id="DTFV01000087">
    <property type="protein sequence ID" value="HGI30866.1"/>
    <property type="molecule type" value="Genomic_DNA"/>
</dbReference>
<evidence type="ECO:0000259" key="5">
    <source>
        <dbReference type="Pfam" id="PF13407"/>
    </source>
</evidence>
<dbReference type="PANTHER" id="PTHR46847">
    <property type="entry name" value="D-ALLOSE-BINDING PERIPLASMIC PROTEIN-RELATED"/>
    <property type="match status" value="1"/>
</dbReference>
<evidence type="ECO:0000256" key="4">
    <source>
        <dbReference type="SAM" id="SignalP"/>
    </source>
</evidence>
<dbReference type="InterPro" id="IPR028082">
    <property type="entry name" value="Peripla_BP_I"/>
</dbReference>
<reference evidence="6" key="1">
    <citation type="journal article" date="2020" name="mSystems">
        <title>Genome- and Community-Level Interaction Insights into Carbon Utilization and Element Cycling Functions of Hydrothermarchaeota in Hydrothermal Sediment.</title>
        <authorList>
            <person name="Zhou Z."/>
            <person name="Liu Y."/>
            <person name="Xu W."/>
            <person name="Pan J."/>
            <person name="Luo Z.H."/>
            <person name="Li M."/>
        </authorList>
    </citation>
    <scope>NUCLEOTIDE SEQUENCE [LARGE SCALE GENOMIC DNA]</scope>
    <source>
        <strain evidence="6">SpSt-747</strain>
    </source>
</reference>
<dbReference type="Gene3D" id="3.40.50.2300">
    <property type="match status" value="2"/>
</dbReference>
<keyword evidence="3 4" id="KW-0732">Signal</keyword>
<feature type="signal peptide" evidence="4">
    <location>
        <begin position="1"/>
        <end position="24"/>
    </location>
</feature>
<evidence type="ECO:0000256" key="3">
    <source>
        <dbReference type="ARBA" id="ARBA00022729"/>
    </source>
</evidence>
<dbReference type="CDD" id="cd01536">
    <property type="entry name" value="PBP1_ABC_sugar_binding-like"/>
    <property type="match status" value="1"/>
</dbReference>
<evidence type="ECO:0000313" key="6">
    <source>
        <dbReference type="EMBL" id="HGI30866.1"/>
    </source>
</evidence>